<name>A0ABU9T200_9HYPH</name>
<gene>
    <name evidence="4" type="ORF">WNY59_00990</name>
</gene>
<dbReference type="Proteomes" id="UP001477870">
    <property type="component" value="Unassembled WGS sequence"/>
</dbReference>
<feature type="domain" description="EAL" evidence="2">
    <location>
        <begin position="527"/>
        <end position="777"/>
    </location>
</feature>
<dbReference type="InterPro" id="IPR001633">
    <property type="entry name" value="EAL_dom"/>
</dbReference>
<evidence type="ECO:0000256" key="1">
    <source>
        <dbReference type="SAM" id="Phobius"/>
    </source>
</evidence>
<evidence type="ECO:0000313" key="4">
    <source>
        <dbReference type="EMBL" id="MEM5500156.1"/>
    </source>
</evidence>
<feature type="transmembrane region" description="Helical" evidence="1">
    <location>
        <begin position="108"/>
        <end position="128"/>
    </location>
</feature>
<feature type="transmembrane region" description="Helical" evidence="1">
    <location>
        <begin position="37"/>
        <end position="60"/>
    </location>
</feature>
<sequence>MSILKSLVLHFEKIMLGKHANSRLTTSTLRKAQIDRVVAINPLMIFVCYANAVSLIIHYWNTEFSTLSIILMTPIFLLITYNSYGVFKLKSRKAPDYVGTSAIEKVTMYCCLTAILWGASLAILFLAAAEMPDFMISAVMMGMLGAGAVGMSFVPSALLAFVVPIAAITTISIFSNQTLDATLLGILFLIYCFILVRAGMVFAKNLAKSVCKDLEQQKNADTISILLNEYAEGASDWLWEIDSSGKMTFGVENFSNAIGTDISSWHFKFDNVQKAFSNNKLFVQQNLEAIQEAFVERIPLQEITFGVGSNHQSMVWIEVSGKPQFDAEGSFMGYRGFAKNRTLEVEDQKNIQFLANNDTMTGLLNRSSFFSKIDEAFADYRESGSEFAILYIDLDGFKRINDTKGHATGDEVLVEVSKRLKSTIGKTAIIARLGGDEFAAMVEVDKATLKTEEIADAIIKTVAKPIQCRIQEVRVSASIGIAFIGKDGKDTQSVVSSADTALYQAKHAGKDCYRVFDTSMNEQVHRMNAMREALEKDLDNGALKLAFQPFFRSSDQSLAGFEALARWEHEDFGFVPPDVFIPLAEQTGLINKLGDWALREGCYIASYWPPHMKLAVNVSVPQFQQESFIERLENILDETKMEANRLELEITEAVFADNPEAVMEKVTKIKRLGVSFSLDDFGTGFSSLMYLIKFPFDKLKIDRSFLQQAERDESAKKVLQTIARLGEQLKMETTIEGIETAEQLQMVSELNCTYLQGYYFGKPQQVIDIGRFIARDVQRMLAEKSADNLVAFTPERGQSW</sequence>
<dbReference type="SMART" id="SM00052">
    <property type="entry name" value="EAL"/>
    <property type="match status" value="1"/>
</dbReference>
<dbReference type="Pfam" id="PF00563">
    <property type="entry name" value="EAL"/>
    <property type="match status" value="1"/>
</dbReference>
<keyword evidence="1" id="KW-0472">Membrane</keyword>
<dbReference type="PROSITE" id="PS50887">
    <property type="entry name" value="GGDEF"/>
    <property type="match status" value="1"/>
</dbReference>
<dbReference type="SUPFAM" id="SSF141868">
    <property type="entry name" value="EAL domain-like"/>
    <property type="match status" value="1"/>
</dbReference>
<protein>
    <submittedName>
        <fullName evidence="4">EAL domain-containing protein</fullName>
    </submittedName>
</protein>
<dbReference type="RefSeq" id="WP_342846153.1">
    <property type="nucleotide sequence ID" value="NZ_JBBMQO010000001.1"/>
</dbReference>
<dbReference type="Gene3D" id="3.30.450.20">
    <property type="entry name" value="PAS domain"/>
    <property type="match status" value="1"/>
</dbReference>
<dbReference type="PANTHER" id="PTHR44757:SF2">
    <property type="entry name" value="BIOFILM ARCHITECTURE MAINTENANCE PROTEIN MBAA"/>
    <property type="match status" value="1"/>
</dbReference>
<keyword evidence="1" id="KW-0812">Transmembrane</keyword>
<dbReference type="CDD" id="cd01949">
    <property type="entry name" value="GGDEF"/>
    <property type="match status" value="1"/>
</dbReference>
<feature type="transmembrane region" description="Helical" evidence="1">
    <location>
        <begin position="181"/>
        <end position="203"/>
    </location>
</feature>
<dbReference type="InterPro" id="IPR052155">
    <property type="entry name" value="Biofilm_reg_signaling"/>
</dbReference>
<dbReference type="SMART" id="SM00267">
    <property type="entry name" value="GGDEF"/>
    <property type="match status" value="1"/>
</dbReference>
<keyword evidence="5" id="KW-1185">Reference proteome</keyword>
<dbReference type="CDD" id="cd01948">
    <property type="entry name" value="EAL"/>
    <property type="match status" value="1"/>
</dbReference>
<dbReference type="EMBL" id="JBBMQO010000001">
    <property type="protein sequence ID" value="MEM5500156.1"/>
    <property type="molecule type" value="Genomic_DNA"/>
</dbReference>
<dbReference type="SUPFAM" id="SSF55073">
    <property type="entry name" value="Nucleotide cyclase"/>
    <property type="match status" value="1"/>
</dbReference>
<dbReference type="InterPro" id="IPR035919">
    <property type="entry name" value="EAL_sf"/>
</dbReference>
<dbReference type="InterPro" id="IPR029787">
    <property type="entry name" value="Nucleotide_cyclase"/>
</dbReference>
<evidence type="ECO:0000259" key="3">
    <source>
        <dbReference type="PROSITE" id="PS50887"/>
    </source>
</evidence>
<comment type="caution">
    <text evidence="4">The sequence shown here is derived from an EMBL/GenBank/DDBJ whole genome shotgun (WGS) entry which is preliminary data.</text>
</comment>
<proteinExistence type="predicted"/>
<accession>A0ABU9T200</accession>
<organism evidence="4 5">
    <name type="scientific">Ahrensia kielensis</name>
    <dbReference type="NCBI Taxonomy" id="76980"/>
    <lineage>
        <taxon>Bacteria</taxon>
        <taxon>Pseudomonadati</taxon>
        <taxon>Pseudomonadota</taxon>
        <taxon>Alphaproteobacteria</taxon>
        <taxon>Hyphomicrobiales</taxon>
        <taxon>Ahrensiaceae</taxon>
        <taxon>Ahrensia</taxon>
    </lineage>
</organism>
<dbReference type="NCBIfam" id="TIGR00254">
    <property type="entry name" value="GGDEF"/>
    <property type="match status" value="1"/>
</dbReference>
<keyword evidence="1" id="KW-1133">Transmembrane helix</keyword>
<feature type="domain" description="GGDEF" evidence="3">
    <location>
        <begin position="385"/>
        <end position="518"/>
    </location>
</feature>
<evidence type="ECO:0000313" key="5">
    <source>
        <dbReference type="Proteomes" id="UP001477870"/>
    </source>
</evidence>
<reference evidence="4 5" key="1">
    <citation type="submission" date="2024-03" db="EMBL/GenBank/DDBJ databases">
        <title>Community enrichment and isolation of bacterial strains for fucoidan degradation.</title>
        <authorList>
            <person name="Sichert A."/>
        </authorList>
    </citation>
    <scope>NUCLEOTIDE SEQUENCE [LARGE SCALE GENOMIC DNA]</scope>
    <source>
        <strain evidence="4 5">AS62</strain>
    </source>
</reference>
<evidence type="ECO:0000259" key="2">
    <source>
        <dbReference type="PROSITE" id="PS50883"/>
    </source>
</evidence>
<dbReference type="InterPro" id="IPR043128">
    <property type="entry name" value="Rev_trsase/Diguanyl_cyclase"/>
</dbReference>
<dbReference type="PROSITE" id="PS50883">
    <property type="entry name" value="EAL"/>
    <property type="match status" value="1"/>
</dbReference>
<dbReference type="Pfam" id="PF00990">
    <property type="entry name" value="GGDEF"/>
    <property type="match status" value="1"/>
</dbReference>
<dbReference type="Gene3D" id="3.30.70.270">
    <property type="match status" value="1"/>
</dbReference>
<dbReference type="PANTHER" id="PTHR44757">
    <property type="entry name" value="DIGUANYLATE CYCLASE DGCP"/>
    <property type="match status" value="1"/>
</dbReference>
<dbReference type="InterPro" id="IPR000160">
    <property type="entry name" value="GGDEF_dom"/>
</dbReference>
<feature type="transmembrane region" description="Helical" evidence="1">
    <location>
        <begin position="66"/>
        <end position="87"/>
    </location>
</feature>
<dbReference type="Gene3D" id="3.20.20.450">
    <property type="entry name" value="EAL domain"/>
    <property type="match status" value="1"/>
</dbReference>